<keyword evidence="2" id="KW-1185">Reference proteome</keyword>
<dbReference type="STRING" id="1123291.SAMN04490355_101814"/>
<evidence type="ECO:0000313" key="2">
    <source>
        <dbReference type="Proteomes" id="UP000199520"/>
    </source>
</evidence>
<dbReference type="EMBL" id="FOTS01000018">
    <property type="protein sequence ID" value="SFL78942.1"/>
    <property type="molecule type" value="Genomic_DNA"/>
</dbReference>
<reference evidence="2" key="1">
    <citation type="submission" date="2016-10" db="EMBL/GenBank/DDBJ databases">
        <authorList>
            <person name="Varghese N."/>
            <person name="Submissions S."/>
        </authorList>
    </citation>
    <scope>NUCLEOTIDE SEQUENCE [LARGE SCALE GENOMIC DNA]</scope>
    <source>
        <strain evidence="2">DSM 13327</strain>
    </source>
</reference>
<organism evidence="1 2">
    <name type="scientific">Pelosinus propionicus DSM 13327</name>
    <dbReference type="NCBI Taxonomy" id="1123291"/>
    <lineage>
        <taxon>Bacteria</taxon>
        <taxon>Bacillati</taxon>
        <taxon>Bacillota</taxon>
        <taxon>Negativicutes</taxon>
        <taxon>Selenomonadales</taxon>
        <taxon>Sporomusaceae</taxon>
        <taxon>Pelosinus</taxon>
    </lineage>
</organism>
<gene>
    <name evidence="1" type="ORF">SAMN04490355_101814</name>
</gene>
<dbReference type="RefSeq" id="WP_090936856.1">
    <property type="nucleotide sequence ID" value="NZ_FOTS01000018.1"/>
</dbReference>
<sequence>MPKCQNCGNIKSFGASQIPPAGMYANGPLSGIIGEFKTDRELMWVHSSGATKSMINAACHEPQKFFDICVQCGYQSVLWNEENE</sequence>
<proteinExistence type="predicted"/>
<evidence type="ECO:0000313" key="1">
    <source>
        <dbReference type="EMBL" id="SFL78942.1"/>
    </source>
</evidence>
<dbReference type="AlphaFoldDB" id="A0A1I4KJJ2"/>
<accession>A0A1I4KJJ2</accession>
<dbReference type="OrthoDB" id="1787247at2"/>
<protein>
    <submittedName>
        <fullName evidence="1">Uncharacterized protein</fullName>
    </submittedName>
</protein>
<name>A0A1I4KJJ2_9FIRM</name>
<dbReference type="Proteomes" id="UP000199520">
    <property type="component" value="Unassembled WGS sequence"/>
</dbReference>